<gene>
    <name evidence="1" type="ORF">DILT_LOCUS505</name>
</gene>
<evidence type="ECO:0000313" key="1">
    <source>
        <dbReference type="EMBL" id="VDK33638.1"/>
    </source>
</evidence>
<feature type="non-terminal residue" evidence="1">
    <location>
        <position position="88"/>
    </location>
</feature>
<reference evidence="1 2" key="1">
    <citation type="submission" date="2018-11" db="EMBL/GenBank/DDBJ databases">
        <authorList>
            <consortium name="Pathogen Informatics"/>
        </authorList>
    </citation>
    <scope>NUCLEOTIDE SEQUENCE [LARGE SCALE GENOMIC DNA]</scope>
</reference>
<evidence type="ECO:0000313" key="2">
    <source>
        <dbReference type="Proteomes" id="UP000281553"/>
    </source>
</evidence>
<dbReference type="AlphaFoldDB" id="A0A3P6QTW9"/>
<accession>A0A3P6QTW9</accession>
<organism evidence="1 2">
    <name type="scientific">Dibothriocephalus latus</name>
    <name type="common">Fish tapeworm</name>
    <name type="synonym">Diphyllobothrium latum</name>
    <dbReference type="NCBI Taxonomy" id="60516"/>
    <lineage>
        <taxon>Eukaryota</taxon>
        <taxon>Metazoa</taxon>
        <taxon>Spiralia</taxon>
        <taxon>Lophotrochozoa</taxon>
        <taxon>Platyhelminthes</taxon>
        <taxon>Cestoda</taxon>
        <taxon>Eucestoda</taxon>
        <taxon>Diphyllobothriidea</taxon>
        <taxon>Diphyllobothriidae</taxon>
        <taxon>Dibothriocephalus</taxon>
    </lineage>
</organism>
<proteinExistence type="predicted"/>
<protein>
    <submittedName>
        <fullName evidence="1">Uncharacterized protein</fullName>
    </submittedName>
</protein>
<dbReference type="EMBL" id="UYRU01002161">
    <property type="protein sequence ID" value="VDK33638.1"/>
    <property type="molecule type" value="Genomic_DNA"/>
</dbReference>
<dbReference type="Proteomes" id="UP000281553">
    <property type="component" value="Unassembled WGS sequence"/>
</dbReference>
<sequence>MAFLNEELLRIRDHVERKNLLNAIPFAQRPNQIPSTVNSTTTTCGGAYGGAGAPFESPYLENGRCCWPGCQHTNTSASSCSSPAALAT</sequence>
<name>A0A3P6QTW9_DIBLA</name>
<keyword evidence="2" id="KW-1185">Reference proteome</keyword>